<dbReference type="SUPFAM" id="SSF160631">
    <property type="entry name" value="SMI1/KNR4-like"/>
    <property type="match status" value="1"/>
</dbReference>
<dbReference type="Gene3D" id="3.40.1580.10">
    <property type="entry name" value="SMI1/KNR4-like"/>
    <property type="match status" value="1"/>
</dbReference>
<comment type="caution">
    <text evidence="2">The sequence shown here is derived from an EMBL/GenBank/DDBJ whole genome shotgun (WGS) entry which is preliminary data.</text>
</comment>
<evidence type="ECO:0000259" key="1">
    <source>
        <dbReference type="SMART" id="SM00860"/>
    </source>
</evidence>
<dbReference type="AlphaFoldDB" id="A0A494XLK4"/>
<name>A0A494XLK4_9BURK</name>
<feature type="domain" description="Knr4/Smi1-like" evidence="1">
    <location>
        <begin position="27"/>
        <end position="149"/>
    </location>
</feature>
<dbReference type="InterPro" id="IPR018958">
    <property type="entry name" value="Knr4/Smi1-like_dom"/>
</dbReference>
<dbReference type="Pfam" id="PF09346">
    <property type="entry name" value="SMI1_KNR4"/>
    <property type="match status" value="1"/>
</dbReference>
<dbReference type="InterPro" id="IPR037883">
    <property type="entry name" value="Knr4/Smi1-like_sf"/>
</dbReference>
<protein>
    <submittedName>
        <fullName evidence="2">SMI1/KNR4 family protein</fullName>
    </submittedName>
</protein>
<dbReference type="EMBL" id="RBZV01000004">
    <property type="protein sequence ID" value="RKP48433.1"/>
    <property type="molecule type" value="Genomic_DNA"/>
</dbReference>
<reference evidence="2 3" key="1">
    <citation type="submission" date="2018-10" db="EMBL/GenBank/DDBJ databases">
        <title>Paraburkholderia sp. 7MK8-2, isolated from soil.</title>
        <authorList>
            <person name="Gao Z.-H."/>
            <person name="Qiu L.-H."/>
        </authorList>
    </citation>
    <scope>NUCLEOTIDE SEQUENCE [LARGE SCALE GENOMIC DNA]</scope>
    <source>
        <strain evidence="2 3">7MK8-2</strain>
    </source>
</reference>
<evidence type="ECO:0000313" key="3">
    <source>
        <dbReference type="Proteomes" id="UP000280434"/>
    </source>
</evidence>
<sequence length="167" mass="18752">MISHLVKQKIAEVDVDQLWENTLPEVAASEDRLRSLEARLGYALDSQHRAFLLHANGWRAFKQCVDVFGADDFEGGPRAARAIELIESLEPLEPLCGFGKGDLLPIAVSSDDIDVMVMTRPHTTTPGKVLWLAGGLIDTFPGFDEWFLAMVDYNRREYQRLLKKHGS</sequence>
<organism evidence="2 3">
    <name type="scientific">Trinickia fusca</name>
    <dbReference type="NCBI Taxonomy" id="2419777"/>
    <lineage>
        <taxon>Bacteria</taxon>
        <taxon>Pseudomonadati</taxon>
        <taxon>Pseudomonadota</taxon>
        <taxon>Betaproteobacteria</taxon>
        <taxon>Burkholderiales</taxon>
        <taxon>Burkholderiaceae</taxon>
        <taxon>Trinickia</taxon>
    </lineage>
</organism>
<accession>A0A494XLK4</accession>
<evidence type="ECO:0000313" key="2">
    <source>
        <dbReference type="EMBL" id="RKP48433.1"/>
    </source>
</evidence>
<proteinExistence type="predicted"/>
<gene>
    <name evidence="2" type="ORF">D7S89_14100</name>
</gene>
<dbReference type="SMART" id="SM00860">
    <property type="entry name" value="SMI1_KNR4"/>
    <property type="match status" value="1"/>
</dbReference>
<dbReference type="Proteomes" id="UP000280434">
    <property type="component" value="Unassembled WGS sequence"/>
</dbReference>
<keyword evidence="3" id="KW-1185">Reference proteome</keyword>